<evidence type="ECO:0000256" key="3">
    <source>
        <dbReference type="ARBA" id="ARBA00023157"/>
    </source>
</evidence>
<sequence length="715" mass="78583">MPPGSHTICTVALTRVVMFETISTIAGTWYAFQMLDLVIVVWLAFHYLELVTDAITLNGHQDTTLYDQINIAEAQVVMLSPTSPTVTEYSPLTLTCGTAFTGAENVTWIGISGVTLSPSTDPINAIENNNTTLQCNTSGGLPAASVRWYIVRSGQVQDVTSLSMNTYQEEDNLNVTRSTLTFTPFKSDQNGSVYCSASNVGVEWNSSNPSINVLFPPAVPTIEIGGNEVTGTVKVIEENSKAFNCTTESNPTSNYSWSFPGGSSSNKILQVENFLTGSFDGNYTCFVLNQMEPSSGNSMTNMSWATISVDVLCPIITDNTIAIVLGDGASVTCEADANPTPNTYTWTEPQTNSQLLSLNSFKVNTTVQCTANNIMTETNRSPIKGSNSSFLQINVWRPPIGVTFQYHYSVTGSMKIAVKLKILAGQAFWLSCTADSSPPSTYTWSVHPSPREGIWNVTGGLNASQSVSCFAENYMPTTYNGPVRGNTSSDLYINNVTKVRGEKLVYQCLYTPGNPSNVDFEWTKSGTDASWVTQYTQYLIIPSVKPTDEARYTCNVSSILLPTLESAKNTQYDTATFYLDVLYGPENLYINSYMDYGLNVQTLECIHVQDTTSMERRKTRSARRPPGADVQLNFTARQHVNATLAYTIVAFPVPQFVWKRCTTRMSCEPLPDDMNKFIIDTEGLSSYLTVLDVQIEDYRMYQLSVSNGVGDPLVE</sequence>
<evidence type="ECO:0000256" key="1">
    <source>
        <dbReference type="ARBA" id="ARBA00004479"/>
    </source>
</evidence>
<dbReference type="SUPFAM" id="SSF48726">
    <property type="entry name" value="Immunoglobulin"/>
    <property type="match status" value="4"/>
</dbReference>
<gene>
    <name evidence="7" type="ORF">MAR_035735</name>
</gene>
<dbReference type="InterPro" id="IPR003599">
    <property type="entry name" value="Ig_sub"/>
</dbReference>
<comment type="subcellular location">
    <subcellularLocation>
        <location evidence="1">Membrane</location>
        <topology evidence="1">Single-pass type I membrane protein</topology>
    </subcellularLocation>
</comment>
<dbReference type="Proteomes" id="UP001164746">
    <property type="component" value="Chromosome 7"/>
</dbReference>
<reference evidence="7" key="1">
    <citation type="submission" date="2022-11" db="EMBL/GenBank/DDBJ databases">
        <title>Centuries of genome instability and evolution in soft-shell clam transmissible cancer (bioRxiv).</title>
        <authorList>
            <person name="Hart S.F.M."/>
            <person name="Yonemitsu M.A."/>
            <person name="Giersch R.M."/>
            <person name="Beal B.F."/>
            <person name="Arriagada G."/>
            <person name="Davis B.W."/>
            <person name="Ostrander E.A."/>
            <person name="Goff S.P."/>
            <person name="Metzger M.J."/>
        </authorList>
    </citation>
    <scope>NUCLEOTIDE SEQUENCE</scope>
    <source>
        <strain evidence="7">MELC-2E11</strain>
        <tissue evidence="7">Siphon/mantle</tissue>
    </source>
</reference>
<dbReference type="Pfam" id="PF08205">
    <property type="entry name" value="C2-set_2"/>
    <property type="match status" value="1"/>
</dbReference>
<dbReference type="InterPro" id="IPR036179">
    <property type="entry name" value="Ig-like_dom_sf"/>
</dbReference>
<dbReference type="InterPro" id="IPR051275">
    <property type="entry name" value="Cell_adhesion_signaling"/>
</dbReference>
<name>A0ABY7ENY6_MYAAR</name>
<evidence type="ECO:0000313" key="7">
    <source>
        <dbReference type="EMBL" id="WAR10659.1"/>
    </source>
</evidence>
<feature type="domain" description="Ig-like" evidence="6">
    <location>
        <begin position="314"/>
        <end position="381"/>
    </location>
</feature>
<evidence type="ECO:0000259" key="6">
    <source>
        <dbReference type="PROSITE" id="PS50835"/>
    </source>
</evidence>
<dbReference type="PANTHER" id="PTHR11640:SF31">
    <property type="entry name" value="IRREGULAR CHIASM C-ROUGHEST PROTEIN-RELATED"/>
    <property type="match status" value="1"/>
</dbReference>
<proteinExistence type="predicted"/>
<keyword evidence="3" id="KW-1015">Disulfide bond</keyword>
<dbReference type="InterPro" id="IPR007110">
    <property type="entry name" value="Ig-like_dom"/>
</dbReference>
<evidence type="ECO:0000313" key="8">
    <source>
        <dbReference type="Proteomes" id="UP001164746"/>
    </source>
</evidence>
<feature type="domain" description="Ig-like" evidence="6">
    <location>
        <begin position="476"/>
        <end position="576"/>
    </location>
</feature>
<dbReference type="PANTHER" id="PTHR11640">
    <property type="entry name" value="NEPHRIN"/>
    <property type="match status" value="1"/>
</dbReference>
<evidence type="ECO:0000256" key="4">
    <source>
        <dbReference type="ARBA" id="ARBA00023180"/>
    </source>
</evidence>
<keyword evidence="2" id="KW-0472">Membrane</keyword>
<keyword evidence="5" id="KW-0393">Immunoglobulin domain</keyword>
<dbReference type="InterPro" id="IPR003598">
    <property type="entry name" value="Ig_sub2"/>
</dbReference>
<dbReference type="PROSITE" id="PS50835">
    <property type="entry name" value="IG_LIKE"/>
    <property type="match status" value="4"/>
</dbReference>
<dbReference type="Gene3D" id="2.60.40.10">
    <property type="entry name" value="Immunoglobulins"/>
    <property type="match status" value="4"/>
</dbReference>
<keyword evidence="8" id="KW-1185">Reference proteome</keyword>
<dbReference type="InterPro" id="IPR013162">
    <property type="entry name" value="CD80_C2-set"/>
</dbReference>
<protein>
    <submittedName>
        <fullName evidence="7">CD22-like protein</fullName>
    </submittedName>
</protein>
<evidence type="ECO:0000256" key="2">
    <source>
        <dbReference type="ARBA" id="ARBA00023136"/>
    </source>
</evidence>
<evidence type="ECO:0000256" key="5">
    <source>
        <dbReference type="ARBA" id="ARBA00023319"/>
    </source>
</evidence>
<dbReference type="EMBL" id="CP111018">
    <property type="protein sequence ID" value="WAR10659.1"/>
    <property type="molecule type" value="Genomic_DNA"/>
</dbReference>
<feature type="domain" description="Ig-like" evidence="6">
    <location>
        <begin position="217"/>
        <end position="303"/>
    </location>
</feature>
<keyword evidence="4" id="KW-0325">Glycoprotein</keyword>
<feature type="domain" description="Ig-like" evidence="6">
    <location>
        <begin position="118"/>
        <end position="212"/>
    </location>
</feature>
<dbReference type="SMART" id="SM00408">
    <property type="entry name" value="IGc2"/>
    <property type="match status" value="3"/>
</dbReference>
<accession>A0ABY7ENY6</accession>
<dbReference type="SMART" id="SM00409">
    <property type="entry name" value="IG"/>
    <property type="match status" value="4"/>
</dbReference>
<feature type="non-terminal residue" evidence="7">
    <location>
        <position position="715"/>
    </location>
</feature>
<organism evidence="7 8">
    <name type="scientific">Mya arenaria</name>
    <name type="common">Soft-shell clam</name>
    <dbReference type="NCBI Taxonomy" id="6604"/>
    <lineage>
        <taxon>Eukaryota</taxon>
        <taxon>Metazoa</taxon>
        <taxon>Spiralia</taxon>
        <taxon>Lophotrochozoa</taxon>
        <taxon>Mollusca</taxon>
        <taxon>Bivalvia</taxon>
        <taxon>Autobranchia</taxon>
        <taxon>Heteroconchia</taxon>
        <taxon>Euheterodonta</taxon>
        <taxon>Imparidentia</taxon>
        <taxon>Neoheterodontei</taxon>
        <taxon>Myida</taxon>
        <taxon>Myoidea</taxon>
        <taxon>Myidae</taxon>
        <taxon>Mya</taxon>
    </lineage>
</organism>
<dbReference type="InterPro" id="IPR013783">
    <property type="entry name" value="Ig-like_fold"/>
</dbReference>